<protein>
    <submittedName>
        <fullName evidence="2">Uncharacterized protein</fullName>
    </submittedName>
</protein>
<comment type="caution">
    <text evidence="2">The sequence shown here is derived from an EMBL/GenBank/DDBJ whole genome shotgun (WGS) entry which is preliminary data.</text>
</comment>
<evidence type="ECO:0000256" key="1">
    <source>
        <dbReference type="SAM" id="MobiDB-lite"/>
    </source>
</evidence>
<gene>
    <name evidence="2" type="ORF">RUM43_009276</name>
</gene>
<name>A0AAN8P7W1_POLSC</name>
<organism evidence="2 3">
    <name type="scientific">Polyplax serrata</name>
    <name type="common">Common mouse louse</name>
    <dbReference type="NCBI Taxonomy" id="468196"/>
    <lineage>
        <taxon>Eukaryota</taxon>
        <taxon>Metazoa</taxon>
        <taxon>Ecdysozoa</taxon>
        <taxon>Arthropoda</taxon>
        <taxon>Hexapoda</taxon>
        <taxon>Insecta</taxon>
        <taxon>Pterygota</taxon>
        <taxon>Neoptera</taxon>
        <taxon>Paraneoptera</taxon>
        <taxon>Psocodea</taxon>
        <taxon>Troctomorpha</taxon>
        <taxon>Phthiraptera</taxon>
        <taxon>Anoplura</taxon>
        <taxon>Polyplacidae</taxon>
        <taxon>Polyplax</taxon>
    </lineage>
</organism>
<evidence type="ECO:0000313" key="2">
    <source>
        <dbReference type="EMBL" id="KAK6623424.1"/>
    </source>
</evidence>
<feature type="region of interest" description="Disordered" evidence="1">
    <location>
        <begin position="89"/>
        <end position="180"/>
    </location>
</feature>
<dbReference type="AlphaFoldDB" id="A0AAN8P7W1"/>
<sequence length="241" mass="26684">MEAKSNLAQEYLRDFDLHHLDGVKREANAEIARAQDRHSDLNNNEDSGPIVQRLPSIHANNGTILIPPHAPPGVHHQILTPPIHNGDEHLITHEGSPFLGPMHQHHHHHHGNHGGHGHHHGMALYQSQSSNSRSEMMTYHPGTPGTPPDTPPSSRSTDSPLHYGMDSQHPQPPNSLNCLSKPEMDESAWIFQRQARSGTTNNPTPDLSNVSIAKMGKSHGDLTDCVEFVRKPERNPNGFKN</sequence>
<feature type="compositionally biased region" description="Polar residues" evidence="1">
    <location>
        <begin position="125"/>
        <end position="135"/>
    </location>
</feature>
<reference evidence="2 3" key="1">
    <citation type="submission" date="2023-10" db="EMBL/GenBank/DDBJ databases">
        <title>Genomes of two closely related lineages of the louse Polyplax serrata with different host specificities.</title>
        <authorList>
            <person name="Martinu J."/>
            <person name="Tarabai H."/>
            <person name="Stefka J."/>
            <person name="Hypsa V."/>
        </authorList>
    </citation>
    <scope>NUCLEOTIDE SEQUENCE [LARGE SCALE GENOMIC DNA]</scope>
    <source>
        <strain evidence="2">HR10_N</strain>
    </source>
</reference>
<accession>A0AAN8P7W1</accession>
<feature type="compositionally biased region" description="Basic residues" evidence="1">
    <location>
        <begin position="103"/>
        <end position="121"/>
    </location>
</feature>
<feature type="region of interest" description="Disordered" evidence="1">
    <location>
        <begin position="34"/>
        <end position="53"/>
    </location>
</feature>
<dbReference type="Proteomes" id="UP001372834">
    <property type="component" value="Unassembled WGS sequence"/>
</dbReference>
<proteinExistence type="predicted"/>
<dbReference type="EMBL" id="JAWJWE010000038">
    <property type="protein sequence ID" value="KAK6623424.1"/>
    <property type="molecule type" value="Genomic_DNA"/>
</dbReference>
<evidence type="ECO:0000313" key="3">
    <source>
        <dbReference type="Proteomes" id="UP001372834"/>
    </source>
</evidence>